<evidence type="ECO:0000256" key="1">
    <source>
        <dbReference type="SAM" id="SignalP"/>
    </source>
</evidence>
<dbReference type="Proteomes" id="UP001243623">
    <property type="component" value="Chromosome"/>
</dbReference>
<feature type="chain" id="PRO_5040875543" description="LysM domain-containing protein" evidence="1">
    <location>
        <begin position="29"/>
        <end position="152"/>
    </location>
</feature>
<dbReference type="RefSeq" id="WP_147666709.1">
    <property type="nucleotide sequence ID" value="NZ_CP120678.1"/>
</dbReference>
<proteinExistence type="predicted"/>
<reference evidence="2" key="1">
    <citation type="submission" date="2023-03" db="EMBL/GenBank/DDBJ databases">
        <title>Selenobaculum gbiensis gen. nov. sp. nov., a new bacterium isolated from the gut microbiota of IBD patient.</title>
        <authorList>
            <person name="Yeo S."/>
            <person name="Park H."/>
            <person name="Huh C.S."/>
        </authorList>
    </citation>
    <scope>NUCLEOTIDE SEQUENCE</scope>
    <source>
        <strain evidence="2">ICN-92133</strain>
    </source>
</reference>
<protein>
    <recommendedName>
        <fullName evidence="4">LysM domain-containing protein</fullName>
    </recommendedName>
</protein>
<accession>A0A9Y2AJS2</accession>
<organism evidence="2 3">
    <name type="scientific">Selenobaculum gibii</name>
    <dbReference type="NCBI Taxonomy" id="3054208"/>
    <lineage>
        <taxon>Bacteria</taxon>
        <taxon>Bacillati</taxon>
        <taxon>Bacillota</taxon>
        <taxon>Negativicutes</taxon>
        <taxon>Selenomonadales</taxon>
        <taxon>Selenomonadaceae</taxon>
        <taxon>Selenobaculum</taxon>
    </lineage>
</organism>
<name>A0A9Y2AJS2_9FIRM</name>
<sequence length="152" mass="17757">MKIHLKKWIISFLVVCFAITGMAPVALAYSNGKGHNGHKYEKHGNRYDRGERDRFVLKHLNVSQKVLDYARRNKMTMRDIMIAKRIAEKSPRIGVIDVLKLRKKGHTYRSIANRYQVRWDNFDDDVNNSHNNIVRDAIKIGLVIWALDELLN</sequence>
<evidence type="ECO:0000313" key="3">
    <source>
        <dbReference type="Proteomes" id="UP001243623"/>
    </source>
</evidence>
<keyword evidence="3" id="KW-1185">Reference proteome</keyword>
<dbReference type="AlphaFoldDB" id="A0A9Y2AJS2"/>
<dbReference type="KEGG" id="sgbi:P3F81_02295"/>
<dbReference type="EMBL" id="CP120678">
    <property type="protein sequence ID" value="WIW71182.1"/>
    <property type="molecule type" value="Genomic_DNA"/>
</dbReference>
<evidence type="ECO:0000313" key="2">
    <source>
        <dbReference type="EMBL" id="WIW71182.1"/>
    </source>
</evidence>
<keyword evidence="1" id="KW-0732">Signal</keyword>
<feature type="signal peptide" evidence="1">
    <location>
        <begin position="1"/>
        <end position="28"/>
    </location>
</feature>
<evidence type="ECO:0008006" key="4">
    <source>
        <dbReference type="Google" id="ProtNLM"/>
    </source>
</evidence>
<gene>
    <name evidence="2" type="ORF">P3F81_02295</name>
</gene>